<protein>
    <recommendedName>
        <fullName evidence="6">Intracellular septation protein A</fullName>
    </recommendedName>
</protein>
<reference evidence="2" key="2">
    <citation type="submission" date="2020-02" db="EMBL/GenBank/DDBJ databases">
        <authorList>
            <person name="Matsumoto Y."/>
            <person name="Motooka D."/>
            <person name="Nakamura S."/>
        </authorList>
    </citation>
    <scope>NUCLEOTIDE SEQUENCE</scope>
    <source>
        <strain evidence="2">JCM 12688</strain>
    </source>
</reference>
<evidence type="ECO:0000313" key="3">
    <source>
        <dbReference type="EMBL" id="MDG5484249.1"/>
    </source>
</evidence>
<feature type="transmembrane region" description="Helical" evidence="1">
    <location>
        <begin position="131"/>
        <end position="150"/>
    </location>
</feature>
<evidence type="ECO:0000313" key="4">
    <source>
        <dbReference type="Proteomes" id="UP000466187"/>
    </source>
</evidence>
<reference evidence="2 4" key="1">
    <citation type="journal article" date="2019" name="Emerg. Microbes Infect.">
        <title>Comprehensive subspecies identification of 175 nontuberculous mycobacteria species based on 7547 genomic profiles.</title>
        <authorList>
            <person name="Matsumoto Y."/>
            <person name="Kinjo T."/>
            <person name="Motooka D."/>
            <person name="Nabeya D."/>
            <person name="Jung N."/>
            <person name="Uechi K."/>
            <person name="Horii T."/>
            <person name="Iida T."/>
            <person name="Fujita J."/>
            <person name="Nakamura S."/>
        </authorList>
    </citation>
    <scope>NUCLEOTIDE SEQUENCE [LARGE SCALE GENOMIC DNA]</scope>
    <source>
        <strain evidence="2 4">JCM 12688</strain>
    </source>
</reference>
<evidence type="ECO:0000313" key="2">
    <source>
        <dbReference type="EMBL" id="BBZ16664.1"/>
    </source>
</evidence>
<evidence type="ECO:0008006" key="6">
    <source>
        <dbReference type="Google" id="ProtNLM"/>
    </source>
</evidence>
<dbReference type="Proteomes" id="UP001154266">
    <property type="component" value="Unassembled WGS sequence"/>
</dbReference>
<dbReference type="RefSeq" id="WP_163685442.1">
    <property type="nucleotide sequence ID" value="NZ_AP022608.1"/>
</dbReference>
<feature type="transmembrane region" description="Helical" evidence="1">
    <location>
        <begin position="54"/>
        <end position="75"/>
    </location>
</feature>
<dbReference type="Proteomes" id="UP000466187">
    <property type="component" value="Chromosome"/>
</dbReference>
<gene>
    <name evidence="2" type="ORF">MGAD_09990</name>
    <name evidence="3" type="ORF">MNO81_15735</name>
</gene>
<feature type="transmembrane region" description="Helical" evidence="1">
    <location>
        <begin position="162"/>
        <end position="180"/>
    </location>
</feature>
<accession>A0A7I7WGL7</accession>
<feature type="transmembrane region" description="Helical" evidence="1">
    <location>
        <begin position="87"/>
        <end position="110"/>
    </location>
</feature>
<evidence type="ECO:0000313" key="5">
    <source>
        <dbReference type="Proteomes" id="UP001154266"/>
    </source>
</evidence>
<keyword evidence="1" id="KW-0472">Membrane</keyword>
<proteinExistence type="predicted"/>
<reference evidence="3" key="3">
    <citation type="journal article" date="2023" name="Environ. Microbiol.">
        <title>The 2-methylpropene degradation pathway in Mycobacteriaceae family strains.</title>
        <authorList>
            <person name="Helbich S."/>
            <person name="Barrantes I."/>
            <person name="Dos Anjos Borges L.G."/>
            <person name="Pieper D.H."/>
            <person name="Vainshtein Y."/>
            <person name="Sohn K."/>
            <person name="Engesser K.H."/>
        </authorList>
    </citation>
    <scope>NUCLEOTIDE SEQUENCE</scope>
    <source>
        <strain evidence="3">IBE100</strain>
    </source>
</reference>
<feature type="transmembrane region" description="Helical" evidence="1">
    <location>
        <begin position="29"/>
        <end position="47"/>
    </location>
</feature>
<sequence>MDEWFERSPFVGFAPWIVYWVVADGPSTWMFGAICAVISALFLGISAGRGGARMLDVVTVVFFVGVTVAGMAVGAEDRDWMDTYATTLSGGVLAVMAVVSLAFVPFTQQYAPPSAPRHDWEKAAFRRTNQVLTLMWALVFALIAVLGYVAVAAPVTVSWTKAVIPAVVIVGAIGMTQIYPDRARAKAEPRD</sequence>
<name>A0A7I7WGL7_MYCGU</name>
<keyword evidence="1" id="KW-0812">Transmembrane</keyword>
<dbReference type="EMBL" id="AP022608">
    <property type="protein sequence ID" value="BBZ16664.1"/>
    <property type="molecule type" value="Genomic_DNA"/>
</dbReference>
<keyword evidence="5" id="KW-1185">Reference proteome</keyword>
<dbReference type="KEGG" id="mgad:MGAD_09990"/>
<organism evidence="2 4">
    <name type="scientific">Mycolicibacterium gadium</name>
    <name type="common">Mycobacterium gadium</name>
    <dbReference type="NCBI Taxonomy" id="1794"/>
    <lineage>
        <taxon>Bacteria</taxon>
        <taxon>Bacillati</taxon>
        <taxon>Actinomycetota</taxon>
        <taxon>Actinomycetes</taxon>
        <taxon>Mycobacteriales</taxon>
        <taxon>Mycobacteriaceae</taxon>
        <taxon>Mycolicibacterium</taxon>
    </lineage>
</organism>
<dbReference type="AlphaFoldDB" id="A0A7I7WGL7"/>
<dbReference type="EMBL" id="JAKZMO010000012">
    <property type="protein sequence ID" value="MDG5484249.1"/>
    <property type="molecule type" value="Genomic_DNA"/>
</dbReference>
<evidence type="ECO:0000256" key="1">
    <source>
        <dbReference type="SAM" id="Phobius"/>
    </source>
</evidence>
<keyword evidence="1" id="KW-1133">Transmembrane helix</keyword>